<accession>A0A0K6HZX8</accession>
<protein>
    <submittedName>
        <fullName evidence="1">Uncharacterized protein</fullName>
    </submittedName>
</protein>
<dbReference type="Proteomes" id="UP000183649">
    <property type="component" value="Unassembled WGS sequence"/>
</dbReference>
<evidence type="ECO:0000313" key="2">
    <source>
        <dbReference type="Proteomes" id="UP000183649"/>
    </source>
</evidence>
<dbReference type="STRING" id="339866.GCA_001418255_01349"/>
<dbReference type="EMBL" id="CYHF01000004">
    <property type="protein sequence ID" value="CUA96386.1"/>
    <property type="molecule type" value="Genomic_DNA"/>
</dbReference>
<proteinExistence type="predicted"/>
<name>A0A0K6HZX8_9BURK</name>
<organism evidence="1 2">
    <name type="scientific">Thiomonas bhubaneswarensis</name>
    <dbReference type="NCBI Taxonomy" id="339866"/>
    <lineage>
        <taxon>Bacteria</taxon>
        <taxon>Pseudomonadati</taxon>
        <taxon>Pseudomonadota</taxon>
        <taxon>Betaproteobacteria</taxon>
        <taxon>Burkholderiales</taxon>
        <taxon>Thiomonas</taxon>
    </lineage>
</organism>
<dbReference type="AlphaFoldDB" id="A0A0K6HZX8"/>
<keyword evidence="2" id="KW-1185">Reference proteome</keyword>
<evidence type="ECO:0000313" key="1">
    <source>
        <dbReference type="EMBL" id="CUA96386.1"/>
    </source>
</evidence>
<gene>
    <name evidence="1" type="ORF">Ga0061069_104115</name>
</gene>
<reference evidence="2" key="1">
    <citation type="submission" date="2015-08" db="EMBL/GenBank/DDBJ databases">
        <authorList>
            <person name="Varghese N."/>
        </authorList>
    </citation>
    <scope>NUCLEOTIDE SEQUENCE [LARGE SCALE GENOMIC DNA]</scope>
    <source>
        <strain evidence="2">DSM 18181</strain>
    </source>
</reference>
<sequence length="269" mass="29578">MGAIASPAIDVSPMGVVAALWHGELPQFDSADDVEVLVNTLMSGLWNRLARHQDSREPFRLTRESVAATRAGLAALAAMRAQELDGFMDGLFGGAEQLNFPEKAHRALTRLEEVRQMFDAAAAMLIDDTKPASAQALAEFARNTREMTRIADDLINKIIQACKRARAGHLEAMSMSPARRWPTSMEDESPFVKSPLSQRITRQGVTVAVEIYGDGEDAWILEVVDGQGTSYVWDDRFATDQEALDEAISELERDPMEFSGKPSGPSDMH</sequence>